<evidence type="ECO:0000313" key="2">
    <source>
        <dbReference type="EMBL" id="WMV30419.1"/>
    </source>
</evidence>
<dbReference type="SUPFAM" id="SSF56672">
    <property type="entry name" value="DNA/RNA polymerases"/>
    <property type="match status" value="1"/>
</dbReference>
<dbReference type="InterPro" id="IPR043502">
    <property type="entry name" value="DNA/RNA_pol_sf"/>
</dbReference>
<feature type="non-terminal residue" evidence="2">
    <location>
        <position position="1"/>
    </location>
</feature>
<accession>A0AAF0QU77</accession>
<dbReference type="PANTHER" id="PTHR34072:SF52">
    <property type="entry name" value="RIBONUCLEASE H"/>
    <property type="match status" value="1"/>
</dbReference>
<organism evidence="2 3">
    <name type="scientific">Solanum verrucosum</name>
    <dbReference type="NCBI Taxonomy" id="315347"/>
    <lineage>
        <taxon>Eukaryota</taxon>
        <taxon>Viridiplantae</taxon>
        <taxon>Streptophyta</taxon>
        <taxon>Embryophyta</taxon>
        <taxon>Tracheophyta</taxon>
        <taxon>Spermatophyta</taxon>
        <taxon>Magnoliopsida</taxon>
        <taxon>eudicotyledons</taxon>
        <taxon>Gunneridae</taxon>
        <taxon>Pentapetalae</taxon>
        <taxon>asterids</taxon>
        <taxon>lamiids</taxon>
        <taxon>Solanales</taxon>
        <taxon>Solanaceae</taxon>
        <taxon>Solanoideae</taxon>
        <taxon>Solaneae</taxon>
        <taxon>Solanum</taxon>
    </lineage>
</organism>
<protein>
    <recommendedName>
        <fullName evidence="1">Reverse transcriptase/retrotransposon-derived protein RNase H-like domain-containing protein</fullName>
    </recommendedName>
</protein>
<evidence type="ECO:0000313" key="3">
    <source>
        <dbReference type="Proteomes" id="UP001234989"/>
    </source>
</evidence>
<dbReference type="PANTHER" id="PTHR34072">
    <property type="entry name" value="ENZYMATIC POLYPROTEIN-RELATED"/>
    <property type="match status" value="1"/>
</dbReference>
<keyword evidence="3" id="KW-1185">Reference proteome</keyword>
<evidence type="ECO:0000259" key="1">
    <source>
        <dbReference type="Pfam" id="PF17919"/>
    </source>
</evidence>
<gene>
    <name evidence="2" type="ORF">MTR67_023804</name>
</gene>
<dbReference type="InterPro" id="IPR041577">
    <property type="entry name" value="RT_RNaseH_2"/>
</dbReference>
<sequence>PRPKSPTDIQSFLGLASSYRRFVEACEKSFQELKTQLTIPPMLTLSEGTKDFVVYCDTSRVGFSCTLLQNGNIITYASRQHKIHEKNYPTHDLELVVSLHYVFTKKEPNIRQRRWLELLKNYEMSILYHPGKANVVVVALSKLLM</sequence>
<dbReference type="Pfam" id="PF17919">
    <property type="entry name" value="RT_RNaseH_2"/>
    <property type="match status" value="1"/>
</dbReference>
<dbReference type="Proteomes" id="UP001234989">
    <property type="component" value="Chromosome 5"/>
</dbReference>
<dbReference type="AlphaFoldDB" id="A0AAF0QU77"/>
<name>A0AAF0QU77_SOLVR</name>
<dbReference type="EMBL" id="CP133616">
    <property type="protein sequence ID" value="WMV30419.1"/>
    <property type="molecule type" value="Genomic_DNA"/>
</dbReference>
<reference evidence="2" key="1">
    <citation type="submission" date="2023-08" db="EMBL/GenBank/DDBJ databases">
        <title>A de novo genome assembly of Solanum verrucosum Schlechtendal, a Mexican diploid species geographically isolated from the other diploid A-genome species in potato relatives.</title>
        <authorList>
            <person name="Hosaka K."/>
        </authorList>
    </citation>
    <scope>NUCLEOTIDE SEQUENCE</scope>
    <source>
        <tissue evidence="2">Young leaves</tissue>
    </source>
</reference>
<proteinExistence type="predicted"/>
<feature type="domain" description="Reverse transcriptase/retrotransposon-derived protein RNase H-like" evidence="1">
    <location>
        <begin position="24"/>
        <end position="97"/>
    </location>
</feature>